<gene>
    <name evidence="1" type="ORF">COA96_11150</name>
</gene>
<comment type="caution">
    <text evidence="1">The sequence shown here is derived from an EMBL/GenBank/DDBJ whole genome shotgun (WGS) entry which is preliminary data.</text>
</comment>
<proteinExistence type="predicted"/>
<organism evidence="1 2">
    <name type="scientific">SAR86 cluster bacterium</name>
    <dbReference type="NCBI Taxonomy" id="2030880"/>
    <lineage>
        <taxon>Bacteria</taxon>
        <taxon>Pseudomonadati</taxon>
        <taxon>Pseudomonadota</taxon>
        <taxon>Gammaproteobacteria</taxon>
        <taxon>SAR86 cluster</taxon>
    </lineage>
</organism>
<dbReference type="EMBL" id="NVVJ01000035">
    <property type="protein sequence ID" value="PCJ23703.1"/>
    <property type="molecule type" value="Genomic_DNA"/>
</dbReference>
<reference evidence="2" key="1">
    <citation type="submission" date="2017-08" db="EMBL/GenBank/DDBJ databases">
        <title>A dynamic microbial community with high functional redundancy inhabits the cold, oxic subseafloor aquifer.</title>
        <authorList>
            <person name="Tully B.J."/>
            <person name="Wheat C.G."/>
            <person name="Glazer B.T."/>
            <person name="Huber J.A."/>
        </authorList>
    </citation>
    <scope>NUCLEOTIDE SEQUENCE [LARGE SCALE GENOMIC DNA]</scope>
</reference>
<protein>
    <submittedName>
        <fullName evidence="1">Uncharacterized protein</fullName>
    </submittedName>
</protein>
<accession>A0A2A5AWP0</accession>
<evidence type="ECO:0000313" key="1">
    <source>
        <dbReference type="EMBL" id="PCJ23703.1"/>
    </source>
</evidence>
<evidence type="ECO:0000313" key="2">
    <source>
        <dbReference type="Proteomes" id="UP000218327"/>
    </source>
</evidence>
<sequence>MSLETKIEMIGNPSSEFFISDYELHDLLTDDADWNAECWDFQRPGLEQFTKKLSKLYVVSNGAFTFQAIWSGDEPTKIVNLSISEFLKIVRSNQIGTKTKYVVVGGT</sequence>
<name>A0A2A5AWP0_9GAMM</name>
<dbReference type="Proteomes" id="UP000218327">
    <property type="component" value="Unassembled WGS sequence"/>
</dbReference>
<dbReference type="AlphaFoldDB" id="A0A2A5AWP0"/>